<dbReference type="RefSeq" id="WP_052221786.1">
    <property type="nucleotide sequence ID" value="NZ_LHUR01000027.1"/>
</dbReference>
<dbReference type="InterPro" id="IPR003018">
    <property type="entry name" value="GAF"/>
</dbReference>
<dbReference type="PANTHER" id="PTHR45138:SF6">
    <property type="entry name" value="DIGUANYLATE CYCLASE DGCN"/>
    <property type="match status" value="1"/>
</dbReference>
<evidence type="ECO:0000313" key="3">
    <source>
        <dbReference type="Proteomes" id="UP000037043"/>
    </source>
</evidence>
<dbReference type="CDD" id="cd01949">
    <property type="entry name" value="GGDEF"/>
    <property type="match status" value="1"/>
</dbReference>
<dbReference type="EC" id="2.7.7.65" evidence="2"/>
<dbReference type="NCBIfam" id="TIGR00254">
    <property type="entry name" value="GGDEF"/>
    <property type="match status" value="1"/>
</dbReference>
<dbReference type="GO" id="GO:0052621">
    <property type="term" value="F:diguanylate cyclase activity"/>
    <property type="evidence" value="ECO:0007669"/>
    <property type="project" value="UniProtKB-EC"/>
</dbReference>
<dbReference type="SUPFAM" id="SSF55073">
    <property type="entry name" value="Nucleotide cyclase"/>
    <property type="match status" value="1"/>
</dbReference>
<dbReference type="Gene3D" id="3.30.450.40">
    <property type="match status" value="1"/>
</dbReference>
<dbReference type="SMART" id="SM00267">
    <property type="entry name" value="GGDEF"/>
    <property type="match status" value="1"/>
</dbReference>
<dbReference type="InterPro" id="IPR043128">
    <property type="entry name" value="Rev_trsase/Diguanyl_cyclase"/>
</dbReference>
<feature type="domain" description="GGDEF" evidence="1">
    <location>
        <begin position="242"/>
        <end position="365"/>
    </location>
</feature>
<protein>
    <submittedName>
        <fullName evidence="2">Putative diguanylate cyclase YegE</fullName>
        <ecNumber evidence="2">2.7.7.65</ecNumber>
    </submittedName>
</protein>
<dbReference type="PANTHER" id="PTHR45138">
    <property type="entry name" value="REGULATORY COMPONENTS OF SENSORY TRANSDUCTION SYSTEM"/>
    <property type="match status" value="1"/>
</dbReference>
<dbReference type="STRING" id="36844.SAMN04488501_10622"/>
<sequence>MSVVNTVLLILTLFFALIALYQYKLIKDFNKSQELMEKIKEKLYQTSEKVLMTENEDEIYSIVLNTAVDLIPNGTNGSILVMDEDENFHFKVVRGFHEDLHDLVLKKEEVYLNSVNKFKETAIIENPRKFDEVNTNAETINELRKRDALNIYCTISAPIYIDNKLIGLLNVDSSKPECRFTKKELNLMNLIKSELQIALKNAFAQNKLKYLANFDELTGVMNRRRFNKEFSIEMEKIKQEGKEFSLVMIDVDEFKAINDTYGHNFGDKVLKCFSSLIKSYISETDIIARLSGDEFVILFRNCIGDMAKERMDKITDIISSKKINGINISFSHGICEVRDFDNITAEEAIVLADTKMYSCKRSKRI</sequence>
<organism evidence="2 3">
    <name type="scientific">Clostridium homopropionicum DSM 5847</name>
    <dbReference type="NCBI Taxonomy" id="1121318"/>
    <lineage>
        <taxon>Bacteria</taxon>
        <taxon>Bacillati</taxon>
        <taxon>Bacillota</taxon>
        <taxon>Clostridia</taxon>
        <taxon>Eubacteriales</taxon>
        <taxon>Clostridiaceae</taxon>
        <taxon>Clostridium</taxon>
    </lineage>
</organism>
<accession>A0A0L6Z877</accession>
<keyword evidence="3" id="KW-1185">Reference proteome</keyword>
<dbReference type="Proteomes" id="UP000037043">
    <property type="component" value="Unassembled WGS sequence"/>
</dbReference>
<dbReference type="InterPro" id="IPR029787">
    <property type="entry name" value="Nucleotide_cyclase"/>
</dbReference>
<reference evidence="3" key="1">
    <citation type="submission" date="2015-08" db="EMBL/GenBank/DDBJ databases">
        <title>Genome sequence of the strict anaerobe Clostridium homopropionicum LuHBu1 (DSM 5847T).</title>
        <authorList>
            <person name="Poehlein A."/>
            <person name="Beck M."/>
            <person name="Schiel-Bengelsdorf B."/>
            <person name="Bengelsdorf F.R."/>
            <person name="Daniel R."/>
            <person name="Duerre P."/>
        </authorList>
    </citation>
    <scope>NUCLEOTIDE SEQUENCE [LARGE SCALE GENOMIC DNA]</scope>
    <source>
        <strain evidence="3">DSM 5847</strain>
    </source>
</reference>
<dbReference type="InterPro" id="IPR029016">
    <property type="entry name" value="GAF-like_dom_sf"/>
</dbReference>
<dbReference type="Pfam" id="PF00990">
    <property type="entry name" value="GGDEF"/>
    <property type="match status" value="1"/>
</dbReference>
<dbReference type="GO" id="GO:0043709">
    <property type="term" value="P:cell adhesion involved in single-species biofilm formation"/>
    <property type="evidence" value="ECO:0007669"/>
    <property type="project" value="TreeGrafter"/>
</dbReference>
<dbReference type="EMBL" id="LHUR01000027">
    <property type="protein sequence ID" value="KOA19159.1"/>
    <property type="molecule type" value="Genomic_DNA"/>
</dbReference>
<gene>
    <name evidence="2" type="primary">yegE_1</name>
    <name evidence="2" type="ORF">CLHOM_22650</name>
</gene>
<dbReference type="GO" id="GO:0005886">
    <property type="term" value="C:plasma membrane"/>
    <property type="evidence" value="ECO:0007669"/>
    <property type="project" value="TreeGrafter"/>
</dbReference>
<dbReference type="PROSITE" id="PS50887">
    <property type="entry name" value="GGDEF"/>
    <property type="match status" value="1"/>
</dbReference>
<dbReference type="PATRIC" id="fig|1121318.3.peg.2276"/>
<evidence type="ECO:0000259" key="1">
    <source>
        <dbReference type="PROSITE" id="PS50887"/>
    </source>
</evidence>
<dbReference type="GO" id="GO:1902201">
    <property type="term" value="P:negative regulation of bacterial-type flagellum-dependent cell motility"/>
    <property type="evidence" value="ECO:0007669"/>
    <property type="project" value="TreeGrafter"/>
</dbReference>
<proteinExistence type="predicted"/>
<comment type="caution">
    <text evidence="2">The sequence shown here is derived from an EMBL/GenBank/DDBJ whole genome shotgun (WGS) entry which is preliminary data.</text>
</comment>
<evidence type="ECO:0000313" key="2">
    <source>
        <dbReference type="EMBL" id="KOA19159.1"/>
    </source>
</evidence>
<keyword evidence="2" id="KW-0548">Nucleotidyltransferase</keyword>
<keyword evidence="2" id="KW-0808">Transferase</keyword>
<dbReference type="Gene3D" id="3.30.70.270">
    <property type="match status" value="1"/>
</dbReference>
<dbReference type="SUPFAM" id="SSF55781">
    <property type="entry name" value="GAF domain-like"/>
    <property type="match status" value="1"/>
</dbReference>
<dbReference type="InterPro" id="IPR000160">
    <property type="entry name" value="GGDEF_dom"/>
</dbReference>
<dbReference type="Pfam" id="PF13185">
    <property type="entry name" value="GAF_2"/>
    <property type="match status" value="1"/>
</dbReference>
<name>A0A0L6Z877_9CLOT</name>
<dbReference type="InterPro" id="IPR050469">
    <property type="entry name" value="Diguanylate_Cyclase"/>
</dbReference>
<dbReference type="FunFam" id="3.30.70.270:FF:000001">
    <property type="entry name" value="Diguanylate cyclase domain protein"/>
    <property type="match status" value="1"/>
</dbReference>
<dbReference type="AlphaFoldDB" id="A0A0L6Z877"/>